<dbReference type="Proteomes" id="UP000053825">
    <property type="component" value="Unassembled WGS sequence"/>
</dbReference>
<organism evidence="2 3">
    <name type="scientific">Habropoda laboriosa</name>
    <dbReference type="NCBI Taxonomy" id="597456"/>
    <lineage>
        <taxon>Eukaryota</taxon>
        <taxon>Metazoa</taxon>
        <taxon>Ecdysozoa</taxon>
        <taxon>Arthropoda</taxon>
        <taxon>Hexapoda</taxon>
        <taxon>Insecta</taxon>
        <taxon>Pterygota</taxon>
        <taxon>Neoptera</taxon>
        <taxon>Endopterygota</taxon>
        <taxon>Hymenoptera</taxon>
        <taxon>Apocrita</taxon>
        <taxon>Aculeata</taxon>
        <taxon>Apoidea</taxon>
        <taxon>Anthophila</taxon>
        <taxon>Apidae</taxon>
        <taxon>Habropoda</taxon>
    </lineage>
</organism>
<feature type="region of interest" description="Disordered" evidence="1">
    <location>
        <begin position="60"/>
        <end position="90"/>
    </location>
</feature>
<proteinExistence type="predicted"/>
<dbReference type="AlphaFoldDB" id="A0A0L7R1M0"/>
<protein>
    <submittedName>
        <fullName evidence="2">Uncharacterized protein</fullName>
    </submittedName>
</protein>
<evidence type="ECO:0000313" key="3">
    <source>
        <dbReference type="Proteomes" id="UP000053825"/>
    </source>
</evidence>
<reference evidence="2 3" key="1">
    <citation type="submission" date="2015-07" db="EMBL/GenBank/DDBJ databases">
        <title>The genome of Habropoda laboriosa.</title>
        <authorList>
            <person name="Pan H."/>
            <person name="Kapheim K."/>
        </authorList>
    </citation>
    <scope>NUCLEOTIDE SEQUENCE [LARGE SCALE GENOMIC DNA]</scope>
    <source>
        <strain evidence="2">0110345459</strain>
    </source>
</reference>
<gene>
    <name evidence="2" type="ORF">WH47_00194</name>
</gene>
<evidence type="ECO:0000256" key="1">
    <source>
        <dbReference type="SAM" id="MobiDB-lite"/>
    </source>
</evidence>
<name>A0A0L7R1M0_9HYME</name>
<feature type="compositionally biased region" description="Polar residues" evidence="1">
    <location>
        <begin position="60"/>
        <end position="69"/>
    </location>
</feature>
<sequence>MSSPSINVKIYETDKCIYENNNNVALNANNLSGLISCLKDTQIEINDFLTSLVEKQDSSVNTENQLISESDSDFDGEIEINPKKSKLMDQ</sequence>
<feature type="compositionally biased region" description="Basic and acidic residues" evidence="1">
    <location>
        <begin position="80"/>
        <end position="90"/>
    </location>
</feature>
<dbReference type="EMBL" id="KQ414667">
    <property type="protein sequence ID" value="KOC64691.1"/>
    <property type="molecule type" value="Genomic_DNA"/>
</dbReference>
<evidence type="ECO:0000313" key="2">
    <source>
        <dbReference type="EMBL" id="KOC64691.1"/>
    </source>
</evidence>
<keyword evidence="3" id="KW-1185">Reference proteome</keyword>
<accession>A0A0L7R1M0</accession>